<dbReference type="InterPro" id="IPR029060">
    <property type="entry name" value="PIN-like_dom_sf"/>
</dbReference>
<evidence type="ECO:0000256" key="6">
    <source>
        <dbReference type="HAMAP-Rule" id="MF_00265"/>
    </source>
</evidence>
<dbReference type="AlphaFoldDB" id="A0A934K8Q6"/>
<dbReference type="Gene3D" id="3.40.50.1010">
    <property type="entry name" value="5'-nuclease"/>
    <property type="match status" value="1"/>
</dbReference>
<dbReference type="CDD" id="cd18756">
    <property type="entry name" value="PIN_MtVapC15-VapC11-like"/>
    <property type="match status" value="1"/>
</dbReference>
<comment type="similarity">
    <text evidence="6">Belongs to the PINc/VapC protein family.</text>
</comment>
<dbReference type="EC" id="3.1.-.-" evidence="6"/>
<dbReference type="InterPro" id="IPR022907">
    <property type="entry name" value="VapC_family"/>
</dbReference>
<evidence type="ECO:0000256" key="4">
    <source>
        <dbReference type="ARBA" id="ARBA00022801"/>
    </source>
</evidence>
<evidence type="ECO:0000313" key="9">
    <source>
        <dbReference type="Proteomes" id="UP000620075"/>
    </source>
</evidence>
<evidence type="ECO:0000313" key="8">
    <source>
        <dbReference type="EMBL" id="MBJ7602049.1"/>
    </source>
</evidence>
<dbReference type="EMBL" id="JAEKNQ010000013">
    <property type="protein sequence ID" value="MBJ7602049.1"/>
    <property type="molecule type" value="Genomic_DNA"/>
</dbReference>
<accession>A0A934K8Q6</accession>
<feature type="domain" description="PIN" evidence="7">
    <location>
        <begin position="2"/>
        <end position="122"/>
    </location>
</feature>
<keyword evidence="6" id="KW-0800">Toxin</keyword>
<evidence type="ECO:0000259" key="7">
    <source>
        <dbReference type="Pfam" id="PF01850"/>
    </source>
</evidence>
<feature type="binding site" evidence="6">
    <location>
        <position position="5"/>
    </location>
    <ligand>
        <name>Mg(2+)</name>
        <dbReference type="ChEBI" id="CHEBI:18420"/>
    </ligand>
</feature>
<evidence type="ECO:0000256" key="2">
    <source>
        <dbReference type="ARBA" id="ARBA00022722"/>
    </source>
</evidence>
<comment type="function">
    <text evidence="6">Toxic component of a toxin-antitoxin (TA) system. An RNase.</text>
</comment>
<dbReference type="PANTHER" id="PTHR42740:SF1">
    <property type="entry name" value="RIBONUCLEASE VAPC3"/>
    <property type="match status" value="1"/>
</dbReference>
<dbReference type="InterPro" id="IPR051749">
    <property type="entry name" value="PINc/VapC_TA_RNase"/>
</dbReference>
<name>A0A934K8Q6_9BACT</name>
<dbReference type="GO" id="GO:0000287">
    <property type="term" value="F:magnesium ion binding"/>
    <property type="evidence" value="ECO:0007669"/>
    <property type="project" value="UniProtKB-UniRule"/>
</dbReference>
<comment type="cofactor">
    <cofactor evidence="6">
        <name>Mg(2+)</name>
        <dbReference type="ChEBI" id="CHEBI:18420"/>
    </cofactor>
</comment>
<dbReference type="PANTHER" id="PTHR42740">
    <property type="entry name" value="RIBONUCLEASE VAPC3"/>
    <property type="match status" value="1"/>
</dbReference>
<organism evidence="8 9">
    <name type="scientific">Candidatus Dormiibacter inghamiae</name>
    <dbReference type="NCBI Taxonomy" id="3127013"/>
    <lineage>
        <taxon>Bacteria</taxon>
        <taxon>Bacillati</taxon>
        <taxon>Candidatus Dormiibacterota</taxon>
        <taxon>Candidatus Dormibacteria</taxon>
        <taxon>Candidatus Dormibacterales</taxon>
        <taxon>Candidatus Dormibacteraceae</taxon>
        <taxon>Candidatus Dormiibacter</taxon>
    </lineage>
</organism>
<keyword evidence="5 6" id="KW-0460">Magnesium</keyword>
<reference evidence="8 9" key="1">
    <citation type="submission" date="2020-10" db="EMBL/GenBank/DDBJ databases">
        <title>Ca. Dormibacterota MAGs.</title>
        <authorList>
            <person name="Montgomery K."/>
        </authorList>
    </citation>
    <scope>NUCLEOTIDE SEQUENCE [LARGE SCALE GENOMIC DNA]</scope>
    <source>
        <strain evidence="8">SC8811_S16_3</strain>
    </source>
</reference>
<dbReference type="GO" id="GO:0090729">
    <property type="term" value="F:toxin activity"/>
    <property type="evidence" value="ECO:0007669"/>
    <property type="project" value="UniProtKB-KW"/>
</dbReference>
<dbReference type="HAMAP" id="MF_00265">
    <property type="entry name" value="VapC_Nob1"/>
    <property type="match status" value="1"/>
</dbReference>
<evidence type="ECO:0000256" key="3">
    <source>
        <dbReference type="ARBA" id="ARBA00022723"/>
    </source>
</evidence>
<proteinExistence type="inferred from homology"/>
<keyword evidence="4 6" id="KW-0378">Hydrolase</keyword>
<sequence>MILIDSSAWVEFLRGTGSSVNTQVRTLLEGTAMLATTEPIVMEVLAGARDDGHLKMLRRLVLGCQMIPLRGLSDYEEAAATYRTCRRAGLTVRRLVDCLIATVAINAGVPLLHADSDFDLIARRTALQIATTVG</sequence>
<comment type="caution">
    <text evidence="8">The sequence shown here is derived from an EMBL/GenBank/DDBJ whole genome shotgun (WGS) entry which is preliminary data.</text>
</comment>
<keyword evidence="1 6" id="KW-1277">Toxin-antitoxin system</keyword>
<dbReference type="InterPro" id="IPR002716">
    <property type="entry name" value="PIN_dom"/>
</dbReference>
<gene>
    <name evidence="6" type="primary">vapC</name>
    <name evidence="8" type="ORF">JF888_02455</name>
</gene>
<keyword evidence="2 6" id="KW-0540">Nuclease</keyword>
<dbReference type="GO" id="GO:0004540">
    <property type="term" value="F:RNA nuclease activity"/>
    <property type="evidence" value="ECO:0007669"/>
    <property type="project" value="InterPro"/>
</dbReference>
<feature type="binding site" evidence="6">
    <location>
        <position position="97"/>
    </location>
    <ligand>
        <name>Mg(2+)</name>
        <dbReference type="ChEBI" id="CHEBI:18420"/>
    </ligand>
</feature>
<dbReference type="SUPFAM" id="SSF88723">
    <property type="entry name" value="PIN domain-like"/>
    <property type="match status" value="1"/>
</dbReference>
<dbReference type="GO" id="GO:0016787">
    <property type="term" value="F:hydrolase activity"/>
    <property type="evidence" value="ECO:0007669"/>
    <property type="project" value="UniProtKB-KW"/>
</dbReference>
<dbReference type="Pfam" id="PF01850">
    <property type="entry name" value="PIN"/>
    <property type="match status" value="1"/>
</dbReference>
<dbReference type="Proteomes" id="UP000620075">
    <property type="component" value="Unassembled WGS sequence"/>
</dbReference>
<evidence type="ECO:0000256" key="5">
    <source>
        <dbReference type="ARBA" id="ARBA00022842"/>
    </source>
</evidence>
<evidence type="ECO:0000256" key="1">
    <source>
        <dbReference type="ARBA" id="ARBA00022649"/>
    </source>
</evidence>
<protein>
    <recommendedName>
        <fullName evidence="6">Ribonuclease VapC</fullName>
        <shortName evidence="6">RNase VapC</shortName>
        <ecNumber evidence="6">3.1.-.-</ecNumber>
    </recommendedName>
    <alternativeName>
        <fullName evidence="6">Toxin VapC</fullName>
    </alternativeName>
</protein>
<keyword evidence="3 6" id="KW-0479">Metal-binding</keyword>